<dbReference type="InterPro" id="IPR000182">
    <property type="entry name" value="GNAT_dom"/>
</dbReference>
<gene>
    <name evidence="2" type="ORF">B0682_00915</name>
</gene>
<feature type="domain" description="N-acetyltransferase" evidence="1">
    <location>
        <begin position="3"/>
        <end position="131"/>
    </location>
</feature>
<dbReference type="GO" id="GO:0016747">
    <property type="term" value="F:acyltransferase activity, transferring groups other than amino-acyl groups"/>
    <property type="evidence" value="ECO:0007669"/>
    <property type="project" value="InterPro"/>
</dbReference>
<dbReference type="InterPro" id="IPR053144">
    <property type="entry name" value="Acetyltransferase_Butenolide"/>
</dbReference>
<dbReference type="EMBL" id="MUYT01000001">
    <property type="protein sequence ID" value="OOS22899.1"/>
    <property type="molecule type" value="Genomic_DNA"/>
</dbReference>
<sequence>MTIVYQVNKKVSLEQFVFVLTDSTLAKRRPTDDASVMQAMLDNADLTVTAWQEEKLVGIARCVTDFAYCCYLSDLAVSEHLQHQGIGKKLIALVEEQLPKTCKLILLASPKASEYYGKIGFTQHPRAWVKS</sequence>
<name>A0A1T0CKW9_9GAMM</name>
<evidence type="ECO:0000259" key="1">
    <source>
        <dbReference type="PROSITE" id="PS51186"/>
    </source>
</evidence>
<evidence type="ECO:0000313" key="2">
    <source>
        <dbReference type="EMBL" id="OOS22899.1"/>
    </source>
</evidence>
<dbReference type="AlphaFoldDB" id="A0A1T0CKW9"/>
<dbReference type="STRING" id="90241.B0682_00915"/>
<keyword evidence="3" id="KW-1185">Reference proteome</keyword>
<protein>
    <submittedName>
        <fullName evidence="2">GNAT family N-acetyltransferase</fullName>
    </submittedName>
</protein>
<dbReference type="CDD" id="cd04301">
    <property type="entry name" value="NAT_SF"/>
    <property type="match status" value="1"/>
</dbReference>
<proteinExistence type="predicted"/>
<organism evidence="2 3">
    <name type="scientific">Lwoffella lincolnii</name>
    <dbReference type="NCBI Taxonomy" id="90241"/>
    <lineage>
        <taxon>Bacteria</taxon>
        <taxon>Pseudomonadati</taxon>
        <taxon>Pseudomonadota</taxon>
        <taxon>Gammaproteobacteria</taxon>
        <taxon>Moraxellales</taxon>
        <taxon>Moraxellaceae</taxon>
        <taxon>Lwoffella</taxon>
    </lineage>
</organism>
<dbReference type="RefSeq" id="WP_078306219.1">
    <property type="nucleotide sequence ID" value="NZ_CP147511.1"/>
</dbReference>
<reference evidence="2 3" key="1">
    <citation type="submission" date="2017-02" db="EMBL/GenBank/DDBJ databases">
        <title>Draft genome sequence of Moraxella lincolnii CCUG 9405T type strain.</title>
        <authorList>
            <person name="Salva-Serra F."/>
            <person name="Engstrom-Jakobsson H."/>
            <person name="Thorell K."/>
            <person name="Jaen-Luchoro D."/>
            <person name="Gonzales-Siles L."/>
            <person name="Karlsson R."/>
            <person name="Yazdan S."/>
            <person name="Boulund F."/>
            <person name="Johnning A."/>
            <person name="Engstrand L."/>
            <person name="Kristiansson E."/>
            <person name="Moore E."/>
        </authorList>
    </citation>
    <scope>NUCLEOTIDE SEQUENCE [LARGE SCALE GENOMIC DNA]</scope>
    <source>
        <strain evidence="2 3">CCUG 9405</strain>
    </source>
</reference>
<keyword evidence="2" id="KW-0808">Transferase</keyword>
<dbReference type="PROSITE" id="PS51186">
    <property type="entry name" value="GNAT"/>
    <property type="match status" value="1"/>
</dbReference>
<evidence type="ECO:0000313" key="3">
    <source>
        <dbReference type="Proteomes" id="UP000191094"/>
    </source>
</evidence>
<dbReference type="Gene3D" id="3.40.630.30">
    <property type="match status" value="1"/>
</dbReference>
<dbReference type="Pfam" id="PF13673">
    <property type="entry name" value="Acetyltransf_10"/>
    <property type="match status" value="1"/>
</dbReference>
<dbReference type="PANTHER" id="PTHR43233">
    <property type="entry name" value="FAMILY N-ACETYLTRANSFERASE, PUTATIVE (AFU_ORTHOLOGUE AFUA_6G03350)-RELATED"/>
    <property type="match status" value="1"/>
</dbReference>
<dbReference type="InterPro" id="IPR016181">
    <property type="entry name" value="Acyl_CoA_acyltransferase"/>
</dbReference>
<dbReference type="OrthoDB" id="9775804at2"/>
<accession>A0A1T0CKW9</accession>
<dbReference type="SUPFAM" id="SSF55729">
    <property type="entry name" value="Acyl-CoA N-acyltransferases (Nat)"/>
    <property type="match status" value="1"/>
</dbReference>
<dbReference type="Proteomes" id="UP000191094">
    <property type="component" value="Unassembled WGS sequence"/>
</dbReference>
<dbReference type="PANTHER" id="PTHR43233:SF1">
    <property type="entry name" value="FAMILY N-ACETYLTRANSFERASE, PUTATIVE (AFU_ORTHOLOGUE AFUA_6G03350)-RELATED"/>
    <property type="match status" value="1"/>
</dbReference>
<comment type="caution">
    <text evidence="2">The sequence shown here is derived from an EMBL/GenBank/DDBJ whole genome shotgun (WGS) entry which is preliminary data.</text>
</comment>